<organism evidence="1 2">
    <name type="scientific">Puccinia striiformis</name>
    <dbReference type="NCBI Taxonomy" id="27350"/>
    <lineage>
        <taxon>Eukaryota</taxon>
        <taxon>Fungi</taxon>
        <taxon>Dikarya</taxon>
        <taxon>Basidiomycota</taxon>
        <taxon>Pucciniomycotina</taxon>
        <taxon>Pucciniomycetes</taxon>
        <taxon>Pucciniales</taxon>
        <taxon>Pucciniaceae</taxon>
        <taxon>Puccinia</taxon>
    </lineage>
</organism>
<name>A0A2S4V225_9BASI</name>
<sequence length="122" mass="14051">MERDRQSKSQAGGLCETHFLHGRQPVKWSTHHSKICRARRKSGQQASDLLGEDSLYPMYHAMSKRVKNTLMKQCNATLLSLQQSCILVSECTYLDAHLDHVARKPPKPYNCFDVNSYTQRRT</sequence>
<reference evidence="1 2" key="1">
    <citation type="submission" date="2017-12" db="EMBL/GenBank/DDBJ databases">
        <title>Gene loss provides genomic basis for host adaptation in cereal stripe rust fungi.</title>
        <authorList>
            <person name="Xia C."/>
        </authorList>
    </citation>
    <scope>NUCLEOTIDE SEQUENCE [LARGE SCALE GENOMIC DNA]</scope>
    <source>
        <strain evidence="1 2">93TX-2</strain>
    </source>
</reference>
<reference evidence="2" key="3">
    <citation type="journal article" date="2018" name="Mol. Plant Microbe Interact.">
        <title>Genome sequence resources for the wheat stripe rust pathogen (Puccinia striiformis f. sp. tritici) and the barley stripe rust pathogen (Puccinia striiformis f. sp. hordei).</title>
        <authorList>
            <person name="Xia C."/>
            <person name="Wang M."/>
            <person name="Yin C."/>
            <person name="Cornejo O.E."/>
            <person name="Hulbert S.H."/>
            <person name="Chen X."/>
        </authorList>
    </citation>
    <scope>NUCLEOTIDE SEQUENCE [LARGE SCALE GENOMIC DNA]</scope>
    <source>
        <strain evidence="2">93TX-2</strain>
    </source>
</reference>
<protein>
    <submittedName>
        <fullName evidence="1">Uncharacterized protein</fullName>
    </submittedName>
</protein>
<keyword evidence="2" id="KW-1185">Reference proteome</keyword>
<gene>
    <name evidence="1" type="ORF">PSHT_11652</name>
</gene>
<accession>A0A2S4V225</accession>
<evidence type="ECO:0000313" key="2">
    <source>
        <dbReference type="Proteomes" id="UP000238274"/>
    </source>
</evidence>
<dbReference type="Proteomes" id="UP000238274">
    <property type="component" value="Unassembled WGS sequence"/>
</dbReference>
<dbReference type="EMBL" id="PKSM01000196">
    <property type="protein sequence ID" value="POW03551.1"/>
    <property type="molecule type" value="Genomic_DNA"/>
</dbReference>
<dbReference type="AlphaFoldDB" id="A0A2S4V225"/>
<comment type="caution">
    <text evidence="1">The sequence shown here is derived from an EMBL/GenBank/DDBJ whole genome shotgun (WGS) entry which is preliminary data.</text>
</comment>
<reference evidence="2" key="2">
    <citation type="journal article" date="2018" name="BMC Genomics">
        <title>Genomic insights into host adaptation between the wheat stripe rust pathogen (Puccinia striiformis f. sp. tritici) and the barley stripe rust pathogen (Puccinia striiformis f. sp. hordei).</title>
        <authorList>
            <person name="Xia C."/>
            <person name="Wang M."/>
            <person name="Yin C."/>
            <person name="Cornejo O.E."/>
            <person name="Hulbert S.H."/>
            <person name="Chen X."/>
        </authorList>
    </citation>
    <scope>NUCLEOTIDE SEQUENCE [LARGE SCALE GENOMIC DNA]</scope>
    <source>
        <strain evidence="2">93TX-2</strain>
    </source>
</reference>
<dbReference type="VEuPathDB" id="FungiDB:PSHT_11652"/>
<evidence type="ECO:0000313" key="1">
    <source>
        <dbReference type="EMBL" id="POW03551.1"/>
    </source>
</evidence>
<proteinExistence type="predicted"/>